<gene>
    <name evidence="1" type="ORF">AWB75_04409</name>
</gene>
<protein>
    <submittedName>
        <fullName evidence="1">Uncharacterized protein</fullName>
    </submittedName>
</protein>
<dbReference type="AlphaFoldDB" id="A0A158C2U3"/>
<proteinExistence type="predicted"/>
<organism evidence="1 2">
    <name type="scientific">Caballeronia catudaia</name>
    <dbReference type="NCBI Taxonomy" id="1777136"/>
    <lineage>
        <taxon>Bacteria</taxon>
        <taxon>Pseudomonadati</taxon>
        <taxon>Pseudomonadota</taxon>
        <taxon>Betaproteobacteria</taxon>
        <taxon>Burkholderiales</taxon>
        <taxon>Burkholderiaceae</taxon>
        <taxon>Caballeronia</taxon>
    </lineage>
</organism>
<keyword evidence="2" id="KW-1185">Reference proteome</keyword>
<evidence type="ECO:0000313" key="1">
    <source>
        <dbReference type="EMBL" id="SAK76684.1"/>
    </source>
</evidence>
<name>A0A158C2U3_9BURK</name>
<reference evidence="1" key="1">
    <citation type="submission" date="2016-01" db="EMBL/GenBank/DDBJ databases">
        <authorList>
            <person name="Peeters C."/>
        </authorList>
    </citation>
    <scope>NUCLEOTIDE SEQUENCE [LARGE SCALE GENOMIC DNA]</scope>
    <source>
        <strain evidence="1">LMG 29318</strain>
    </source>
</reference>
<dbReference type="EMBL" id="FCOF02000022">
    <property type="protein sequence ID" value="SAK76684.1"/>
    <property type="molecule type" value="Genomic_DNA"/>
</dbReference>
<accession>A0A158C2U3</accession>
<comment type="caution">
    <text evidence="1">The sequence shown here is derived from an EMBL/GenBank/DDBJ whole genome shotgun (WGS) entry which is preliminary data.</text>
</comment>
<evidence type="ECO:0000313" key="2">
    <source>
        <dbReference type="Proteomes" id="UP000054870"/>
    </source>
</evidence>
<dbReference type="Proteomes" id="UP000054870">
    <property type="component" value="Unassembled WGS sequence"/>
</dbReference>
<sequence>MMRGGSPMKSKPSGGPYLIEFGQQAPFAQVGCQTLRRRLLRGSLDFDANLRLEALKRNKSSCHVPNIKPGKINDFLSATFSDPLPMA</sequence>